<sequence>MLFASEIDPKLLETMEYVASKPAATAWVLVSIALVAFMTPGLAFFYGGMVRAKNVLGMLMQNIFAMGLVSVLWATVGFSLAFGGDGKYFGNFDFAFMRNLTTVDALPGYTGNFELLIPVLAFFAFQMMFAVITPALITGATADRLKFSAYAIIIGVWSVIVYPTVAHWVFSPNGWLFQLGALDFAGGAVIHVNAGVAALAIVLVLGNRKGWPREAMPPHNLPFTVLGTGILWFGWFGFNAGSALAANGLAAQALVNTHLAAAAAMCGWLIVEKLKAGHATTLGAASGAVAGLVAITPCAGFVGGMSPIYIGFIAGAVCYLALTLKTKFGFDDSLDVIAVHLVGGILGAILLAFFADTKVNSLGANGIFYGGGTELLMDQLVALGATIAFSFTVTWVLAKVLDKTIGLRVSTEDELVGLDQSQHSESAYQ</sequence>
<comment type="similarity">
    <text evidence="2">Belongs to the ammonia transporter channel (TC 1.A.11.2) family.</text>
</comment>
<protein>
    <submittedName>
        <fullName evidence="10">Unannotated protein</fullName>
    </submittedName>
</protein>
<feature type="transmembrane region" description="Helical" evidence="8">
    <location>
        <begin position="282"/>
        <end position="302"/>
    </location>
</feature>
<feature type="transmembrane region" description="Helical" evidence="8">
    <location>
        <begin position="308"/>
        <end position="324"/>
    </location>
</feature>
<evidence type="ECO:0000256" key="5">
    <source>
        <dbReference type="ARBA" id="ARBA00022989"/>
    </source>
</evidence>
<evidence type="ECO:0000259" key="9">
    <source>
        <dbReference type="Pfam" id="PF00909"/>
    </source>
</evidence>
<keyword evidence="7" id="KW-0924">Ammonia transport</keyword>
<feature type="transmembrane region" description="Helical" evidence="8">
    <location>
        <begin position="250"/>
        <end position="270"/>
    </location>
</feature>
<feature type="transmembrane region" description="Helical" evidence="8">
    <location>
        <begin position="219"/>
        <end position="238"/>
    </location>
</feature>
<dbReference type="InterPro" id="IPR029020">
    <property type="entry name" value="Ammonium/urea_transptr"/>
</dbReference>
<feature type="transmembrane region" description="Helical" evidence="8">
    <location>
        <begin position="336"/>
        <end position="355"/>
    </location>
</feature>
<dbReference type="InterPro" id="IPR018047">
    <property type="entry name" value="Ammonium_transpt_CS"/>
</dbReference>
<feature type="transmembrane region" description="Helical" evidence="8">
    <location>
        <begin position="115"/>
        <end position="137"/>
    </location>
</feature>
<dbReference type="PANTHER" id="PTHR43029">
    <property type="entry name" value="AMMONIUM TRANSPORTER MEP2"/>
    <property type="match status" value="1"/>
</dbReference>
<comment type="subcellular location">
    <subcellularLocation>
        <location evidence="1">Membrane</location>
        <topology evidence="1">Multi-pass membrane protein</topology>
    </subcellularLocation>
</comment>
<evidence type="ECO:0000256" key="6">
    <source>
        <dbReference type="ARBA" id="ARBA00023136"/>
    </source>
</evidence>
<keyword evidence="5 8" id="KW-1133">Transmembrane helix</keyword>
<gene>
    <name evidence="10" type="ORF">UFOPK2295_00090</name>
</gene>
<dbReference type="SUPFAM" id="SSF111352">
    <property type="entry name" value="Ammonium transporter"/>
    <property type="match status" value="1"/>
</dbReference>
<keyword evidence="4 8" id="KW-0812">Transmembrane</keyword>
<evidence type="ECO:0000256" key="3">
    <source>
        <dbReference type="ARBA" id="ARBA00022448"/>
    </source>
</evidence>
<dbReference type="GO" id="GO:0008519">
    <property type="term" value="F:ammonium channel activity"/>
    <property type="evidence" value="ECO:0007669"/>
    <property type="project" value="InterPro"/>
</dbReference>
<dbReference type="InterPro" id="IPR001905">
    <property type="entry name" value="Ammonium_transpt"/>
</dbReference>
<evidence type="ECO:0000313" key="10">
    <source>
        <dbReference type="EMBL" id="CAB4659838.1"/>
    </source>
</evidence>
<feature type="domain" description="Ammonium transporter AmtB-like" evidence="9">
    <location>
        <begin position="26"/>
        <end position="428"/>
    </location>
</feature>
<feature type="transmembrane region" description="Helical" evidence="8">
    <location>
        <begin position="190"/>
        <end position="207"/>
    </location>
</feature>
<keyword evidence="6 8" id="KW-0472">Membrane</keyword>
<dbReference type="NCBIfam" id="TIGR00836">
    <property type="entry name" value="amt"/>
    <property type="match status" value="1"/>
</dbReference>
<name>A0A6J6LF68_9ZZZZ</name>
<evidence type="ECO:0000256" key="2">
    <source>
        <dbReference type="ARBA" id="ARBA00005887"/>
    </source>
</evidence>
<dbReference type="EMBL" id="CAEZWV010000001">
    <property type="protein sequence ID" value="CAB4659838.1"/>
    <property type="molecule type" value="Genomic_DNA"/>
</dbReference>
<feature type="transmembrane region" description="Helical" evidence="8">
    <location>
        <begin position="149"/>
        <end position="170"/>
    </location>
</feature>
<evidence type="ECO:0000256" key="1">
    <source>
        <dbReference type="ARBA" id="ARBA00004141"/>
    </source>
</evidence>
<feature type="transmembrane region" description="Helical" evidence="8">
    <location>
        <begin position="59"/>
        <end position="82"/>
    </location>
</feature>
<dbReference type="Pfam" id="PF00909">
    <property type="entry name" value="Ammonium_transp"/>
    <property type="match status" value="1"/>
</dbReference>
<reference evidence="10" key="1">
    <citation type="submission" date="2020-05" db="EMBL/GenBank/DDBJ databases">
        <authorList>
            <person name="Chiriac C."/>
            <person name="Salcher M."/>
            <person name="Ghai R."/>
            <person name="Kavagutti S V."/>
        </authorList>
    </citation>
    <scope>NUCLEOTIDE SEQUENCE</scope>
</reference>
<organism evidence="10">
    <name type="scientific">freshwater metagenome</name>
    <dbReference type="NCBI Taxonomy" id="449393"/>
    <lineage>
        <taxon>unclassified sequences</taxon>
        <taxon>metagenomes</taxon>
        <taxon>ecological metagenomes</taxon>
    </lineage>
</organism>
<dbReference type="InterPro" id="IPR024041">
    <property type="entry name" value="NH4_transpt_AmtB-like_dom"/>
</dbReference>
<dbReference type="GO" id="GO:0005886">
    <property type="term" value="C:plasma membrane"/>
    <property type="evidence" value="ECO:0007669"/>
    <property type="project" value="TreeGrafter"/>
</dbReference>
<proteinExistence type="inferred from homology"/>
<feature type="transmembrane region" description="Helical" evidence="8">
    <location>
        <begin position="375"/>
        <end position="398"/>
    </location>
</feature>
<dbReference type="Gene3D" id="1.10.3430.10">
    <property type="entry name" value="Ammonium transporter AmtB like domains"/>
    <property type="match status" value="1"/>
</dbReference>
<keyword evidence="3" id="KW-0813">Transport</keyword>
<dbReference type="AlphaFoldDB" id="A0A6J6LF68"/>
<accession>A0A6J6LF68</accession>
<dbReference type="PANTHER" id="PTHR43029:SF10">
    <property type="entry name" value="AMMONIUM TRANSPORTER MEP2"/>
    <property type="match status" value="1"/>
</dbReference>
<evidence type="ECO:0000256" key="4">
    <source>
        <dbReference type="ARBA" id="ARBA00022692"/>
    </source>
</evidence>
<dbReference type="PROSITE" id="PS01219">
    <property type="entry name" value="AMMONIUM_TRANSP"/>
    <property type="match status" value="1"/>
</dbReference>
<feature type="transmembrane region" description="Helical" evidence="8">
    <location>
        <begin position="24"/>
        <end position="47"/>
    </location>
</feature>
<evidence type="ECO:0000256" key="7">
    <source>
        <dbReference type="ARBA" id="ARBA00023177"/>
    </source>
</evidence>
<evidence type="ECO:0000256" key="8">
    <source>
        <dbReference type="SAM" id="Phobius"/>
    </source>
</evidence>